<dbReference type="SUPFAM" id="SSF56219">
    <property type="entry name" value="DNase I-like"/>
    <property type="match status" value="1"/>
</dbReference>
<reference evidence="3 4" key="1">
    <citation type="journal article" date="2022" name="G3 (Bethesda)">
        <title>Whole-genome sequence and methylome profiling of the almond [Prunus dulcis (Mill.) D.A. Webb] cultivar 'Nonpareil'.</title>
        <authorList>
            <person name="D'Amico-Willman K.M."/>
            <person name="Ouma W.Z."/>
            <person name="Meulia T."/>
            <person name="Sideli G.M."/>
            <person name="Gradziel T.M."/>
            <person name="Fresnedo-Ramirez J."/>
        </authorList>
    </citation>
    <scope>NUCLEOTIDE SEQUENCE [LARGE SCALE GENOMIC DNA]</scope>
    <source>
        <strain evidence="3">Clone GOH B32 T37-40</strain>
    </source>
</reference>
<dbReference type="EMBL" id="JAJFAZ020000007">
    <property type="protein sequence ID" value="KAI5317003.1"/>
    <property type="molecule type" value="Genomic_DNA"/>
</dbReference>
<name>A0AAD4YQL9_PRUDU</name>
<dbReference type="Pfam" id="PF14111">
    <property type="entry name" value="DUF4283"/>
    <property type="match status" value="1"/>
</dbReference>
<dbReference type="InterPro" id="IPR040256">
    <property type="entry name" value="At4g02000-like"/>
</dbReference>
<sequence>MLDVGGMESDVLPPTLPPISMSFKDKVSGDFGMAEDKFEISDDEVVIKHGDIPSFEFSETVKDCLYRPWRTAVIIKLMGRPLSYTFLRDRLLQRWGLKGPMCLIDLENNYFIVKFLLEEDKRYVLTGGPWQIAGQCIVTQSWKPRFNAKEERVTHMTAWIRINGLNVEYFLTDVMMKIGNLIGTIVKVDVHTMGQARGKFARLCVELDLSKPLIPFIVVEGRTFGVVYEGIQLVCFECGCFGHGRDACPIIVEAKKKQASEEEVYENMEGTSPAPNENVVADPTNLVAEIPAKKHGQWMLMKPKNFRKKIPHDQGQTFSSTKKDDEDAGATPGPFGFKKASKPVAQAHERASPISKGSVKQVGTVRNVSTWVFKKPMRDITNSAGPRIVAKPDSGARNVEQNRVGRAFTSSKGLNAVGMQVCGENVQDDLLGKFSFNVEGPLFFESSLGKGGLIHDHEPPNIGQKVFNEAFSSSVGLTFDDMDHHGDFVDQGDAEFGVGMARSLNKLPVLVNVRGDGKESCARTIKDLKKAYAIDILAILEPRIGGARALQIAKNLGFSNYHIVDATGFSRGVWLLWNDNSISIQIIAHSSQSITALVQLGTNWWLLTVVYANPCPGIRESLWAYFDGLAQASKLPWLILGDFNDTVCIVEKSDNT</sequence>
<dbReference type="PANTHER" id="PTHR31286:SF99">
    <property type="entry name" value="DUF4283 DOMAIN-CONTAINING PROTEIN"/>
    <property type="match status" value="1"/>
</dbReference>
<dbReference type="InterPro" id="IPR036691">
    <property type="entry name" value="Endo/exonu/phosph_ase_sf"/>
</dbReference>
<organism evidence="3 4">
    <name type="scientific">Prunus dulcis</name>
    <name type="common">Almond</name>
    <name type="synonym">Amygdalus dulcis</name>
    <dbReference type="NCBI Taxonomy" id="3755"/>
    <lineage>
        <taxon>Eukaryota</taxon>
        <taxon>Viridiplantae</taxon>
        <taxon>Streptophyta</taxon>
        <taxon>Embryophyta</taxon>
        <taxon>Tracheophyta</taxon>
        <taxon>Spermatophyta</taxon>
        <taxon>Magnoliopsida</taxon>
        <taxon>eudicotyledons</taxon>
        <taxon>Gunneridae</taxon>
        <taxon>Pentapetalae</taxon>
        <taxon>rosids</taxon>
        <taxon>fabids</taxon>
        <taxon>Rosales</taxon>
        <taxon>Rosaceae</taxon>
        <taxon>Amygdaloideae</taxon>
        <taxon>Amygdaleae</taxon>
        <taxon>Prunus</taxon>
    </lineage>
</organism>
<dbReference type="AlphaFoldDB" id="A0AAD4YQL9"/>
<evidence type="ECO:0000256" key="1">
    <source>
        <dbReference type="SAM" id="MobiDB-lite"/>
    </source>
</evidence>
<dbReference type="Proteomes" id="UP001054821">
    <property type="component" value="Chromosome 7"/>
</dbReference>
<evidence type="ECO:0000313" key="4">
    <source>
        <dbReference type="Proteomes" id="UP001054821"/>
    </source>
</evidence>
<comment type="caution">
    <text evidence="3">The sequence shown here is derived from an EMBL/GenBank/DDBJ whole genome shotgun (WGS) entry which is preliminary data.</text>
</comment>
<protein>
    <recommendedName>
        <fullName evidence="2">DUF4283 domain-containing protein</fullName>
    </recommendedName>
</protein>
<evidence type="ECO:0000313" key="3">
    <source>
        <dbReference type="EMBL" id="KAI5317003.1"/>
    </source>
</evidence>
<dbReference type="PANTHER" id="PTHR31286">
    <property type="entry name" value="GLYCINE-RICH CELL WALL STRUCTURAL PROTEIN 1.8-LIKE"/>
    <property type="match status" value="1"/>
</dbReference>
<evidence type="ECO:0000259" key="2">
    <source>
        <dbReference type="Pfam" id="PF14111"/>
    </source>
</evidence>
<keyword evidence="4" id="KW-1185">Reference proteome</keyword>
<gene>
    <name evidence="3" type="ORF">L3X38_036710</name>
</gene>
<feature type="region of interest" description="Disordered" evidence="1">
    <location>
        <begin position="309"/>
        <end position="342"/>
    </location>
</feature>
<feature type="domain" description="DUF4283" evidence="2">
    <location>
        <begin position="69"/>
        <end position="149"/>
    </location>
</feature>
<proteinExistence type="predicted"/>
<dbReference type="Gene3D" id="3.60.10.10">
    <property type="entry name" value="Endonuclease/exonuclease/phosphatase"/>
    <property type="match status" value="1"/>
</dbReference>
<accession>A0AAD4YQL9</accession>
<dbReference type="InterPro" id="IPR025558">
    <property type="entry name" value="DUF4283"/>
</dbReference>